<gene>
    <name evidence="5" type="ORF">VE26_16830</name>
</gene>
<dbReference type="GO" id="GO:0005737">
    <property type="term" value="C:cytoplasm"/>
    <property type="evidence" value="ECO:0007669"/>
    <property type="project" value="UniProtKB-ARBA"/>
</dbReference>
<dbReference type="GO" id="GO:0003729">
    <property type="term" value="F:mRNA binding"/>
    <property type="evidence" value="ECO:0007669"/>
    <property type="project" value="UniProtKB-ARBA"/>
</dbReference>
<dbReference type="PATRIC" id="fig|429727.3.peg.3453"/>
<evidence type="ECO:0000256" key="1">
    <source>
        <dbReference type="ARBA" id="ARBA00025604"/>
    </source>
</evidence>
<dbReference type="EMBL" id="JZEY01000084">
    <property type="protein sequence ID" value="KKB06846.1"/>
    <property type="molecule type" value="Genomic_DNA"/>
</dbReference>
<evidence type="ECO:0000313" key="5">
    <source>
        <dbReference type="EMBL" id="KKB06846.1"/>
    </source>
</evidence>
<dbReference type="Proteomes" id="UP000033649">
    <property type="component" value="Unassembled WGS sequence"/>
</dbReference>
<dbReference type="AlphaFoldDB" id="A0A0F5FDB7"/>
<evidence type="ECO:0000259" key="4">
    <source>
        <dbReference type="PROSITE" id="PS50126"/>
    </source>
</evidence>
<dbReference type="FunFam" id="2.40.50.140:FF:000051">
    <property type="entry name" value="RNA-binding transcriptional accessory protein"/>
    <property type="match status" value="1"/>
</dbReference>
<name>A0A0F5FDB7_9HYPH</name>
<comment type="caution">
    <text evidence="5">The sequence shown here is derived from an EMBL/GenBank/DDBJ whole genome shotgun (WGS) entry which is preliminary data.</text>
</comment>
<dbReference type="Gene3D" id="2.40.50.140">
    <property type="entry name" value="Nucleic acid-binding proteins"/>
    <property type="match status" value="1"/>
</dbReference>
<accession>A0A0F5FDB7</accession>
<evidence type="ECO:0000256" key="2">
    <source>
        <dbReference type="ARBA" id="ARBA00035293"/>
    </source>
</evidence>
<feature type="non-terminal residue" evidence="5">
    <location>
        <position position="90"/>
    </location>
</feature>
<proteinExistence type="predicted"/>
<feature type="domain" description="S1 motif" evidence="4">
    <location>
        <begin position="10"/>
        <end position="79"/>
    </location>
</feature>
<protein>
    <recommendedName>
        <fullName evidence="2">Small ribosomal subunit protein bS1</fullName>
    </recommendedName>
    <alternativeName>
        <fullName evidence="3">30S ribosomal protein S1</fullName>
    </alternativeName>
</protein>
<organism evidence="5 6">
    <name type="scientific">Devosia chinhatensis</name>
    <dbReference type="NCBI Taxonomy" id="429727"/>
    <lineage>
        <taxon>Bacteria</taxon>
        <taxon>Pseudomonadati</taxon>
        <taxon>Pseudomonadota</taxon>
        <taxon>Alphaproteobacteria</taxon>
        <taxon>Hyphomicrobiales</taxon>
        <taxon>Devosiaceae</taxon>
        <taxon>Devosia</taxon>
    </lineage>
</organism>
<dbReference type="PANTHER" id="PTHR10724">
    <property type="entry name" value="30S RIBOSOMAL PROTEIN S1"/>
    <property type="match status" value="1"/>
</dbReference>
<dbReference type="Pfam" id="PF00575">
    <property type="entry name" value="S1"/>
    <property type="match status" value="1"/>
</dbReference>
<dbReference type="InterPro" id="IPR003029">
    <property type="entry name" value="S1_domain"/>
</dbReference>
<sequence>MEDIKDLRPGMMLEGTVTNGAAFGAFVDIGVHQDGLVHVSQLAANCVKDPHVEVKAGDVVRVRVDWVDVPRNRNGLSRRRGDQTSDPRAS</sequence>
<evidence type="ECO:0000313" key="6">
    <source>
        <dbReference type="Proteomes" id="UP000033649"/>
    </source>
</evidence>
<dbReference type="SMART" id="SM00316">
    <property type="entry name" value="S1"/>
    <property type="match status" value="1"/>
</dbReference>
<keyword evidence="6" id="KW-1185">Reference proteome</keyword>
<dbReference type="SUPFAM" id="SSF50249">
    <property type="entry name" value="Nucleic acid-binding proteins"/>
    <property type="match status" value="1"/>
</dbReference>
<dbReference type="GO" id="GO:0006412">
    <property type="term" value="P:translation"/>
    <property type="evidence" value="ECO:0007669"/>
    <property type="project" value="TreeGrafter"/>
</dbReference>
<dbReference type="PROSITE" id="PS50126">
    <property type="entry name" value="S1"/>
    <property type="match status" value="1"/>
</dbReference>
<reference evidence="5 6" key="1">
    <citation type="submission" date="2015-03" db="EMBL/GenBank/DDBJ databases">
        <authorList>
            <person name="Hassan Y."/>
            <person name="Lepp D."/>
            <person name="Li X.-Z."/>
            <person name="Zhou T."/>
        </authorList>
    </citation>
    <scope>NUCLEOTIDE SEQUENCE [LARGE SCALE GENOMIC DNA]</scope>
    <source>
        <strain evidence="5 6">IPL18</strain>
    </source>
</reference>
<dbReference type="InterPro" id="IPR050437">
    <property type="entry name" value="Ribos_protein_bS1-like"/>
</dbReference>
<comment type="function">
    <text evidence="1">Binds mRNA; thus facilitating recognition of the initiation point. It is needed to translate mRNA with a short Shine-Dalgarno (SD) purine-rich sequence.</text>
</comment>
<dbReference type="STRING" id="429727.VE26_16830"/>
<dbReference type="InterPro" id="IPR012340">
    <property type="entry name" value="NA-bd_OB-fold"/>
</dbReference>
<dbReference type="PANTHER" id="PTHR10724:SF10">
    <property type="entry name" value="S1 RNA-BINDING DOMAIN-CONTAINING PROTEIN 1"/>
    <property type="match status" value="1"/>
</dbReference>
<evidence type="ECO:0000256" key="3">
    <source>
        <dbReference type="ARBA" id="ARBA00035517"/>
    </source>
</evidence>
<dbReference type="GO" id="GO:0003735">
    <property type="term" value="F:structural constituent of ribosome"/>
    <property type="evidence" value="ECO:0007669"/>
    <property type="project" value="TreeGrafter"/>
</dbReference>